<organism evidence="1 2">
    <name type="scientific">Bacillus cereus</name>
    <dbReference type="NCBI Taxonomy" id="1396"/>
    <lineage>
        <taxon>Bacteria</taxon>
        <taxon>Bacillati</taxon>
        <taxon>Bacillota</taxon>
        <taxon>Bacilli</taxon>
        <taxon>Bacillales</taxon>
        <taxon>Bacillaceae</taxon>
        <taxon>Bacillus</taxon>
        <taxon>Bacillus cereus group</taxon>
    </lineage>
</organism>
<accession>A0A164NWR0</accession>
<dbReference type="Proteomes" id="UP000076482">
    <property type="component" value="Unassembled WGS sequence"/>
</dbReference>
<reference evidence="1 2" key="1">
    <citation type="submission" date="2015-09" db="EMBL/GenBank/DDBJ databases">
        <title>Bacillus cereus food isolates.</title>
        <authorList>
            <person name="Boekhorst J."/>
        </authorList>
    </citation>
    <scope>NUCLEOTIDE SEQUENCE [LARGE SCALE GENOMIC DNA]</scope>
    <source>
        <strain evidence="1 2">B4088</strain>
    </source>
</reference>
<protein>
    <submittedName>
        <fullName evidence="1">Uncharacterized protein</fullName>
    </submittedName>
</protein>
<dbReference type="PATRIC" id="fig|1396.535.peg.1732"/>
<dbReference type="AlphaFoldDB" id="A0A164NWR0"/>
<name>A0A164NWR0_BACCE</name>
<sequence length="68" mass="8152">MSAAFERLFSKKVAEEVQKEVRKEARDLLKILIQNNSLNFESEKFITQKYDFTQKDLQTLKDEVQKER</sequence>
<comment type="caution">
    <text evidence="1">The sequence shown here is derived from an EMBL/GenBank/DDBJ whole genome shotgun (WGS) entry which is preliminary data.</text>
</comment>
<proteinExistence type="predicted"/>
<evidence type="ECO:0000313" key="2">
    <source>
        <dbReference type="Proteomes" id="UP000076482"/>
    </source>
</evidence>
<evidence type="ECO:0000313" key="1">
    <source>
        <dbReference type="EMBL" id="KZD65943.1"/>
    </source>
</evidence>
<gene>
    <name evidence="1" type="ORF">B4088_2700</name>
</gene>
<dbReference type="EMBL" id="LJKE01000045">
    <property type="protein sequence ID" value="KZD65943.1"/>
    <property type="molecule type" value="Genomic_DNA"/>
</dbReference>
<dbReference type="RefSeq" id="WP_063261162.1">
    <property type="nucleotide sequence ID" value="NZ_LJKE01000045.1"/>
</dbReference>